<gene>
    <name evidence="1" type="ORF">BN1044_04522</name>
</gene>
<dbReference type="AlphaFoldDB" id="A0A1C6Z7W9"/>
<accession>A0A1C6Z7W9</accession>
<name>A0A1C6Z7W9_HAFAL</name>
<proteinExistence type="predicted"/>
<sequence length="227" mass="26020">MKITMNDDKRHNKISIITDNEYLKLGLFSLLDDLDPKIIVNKAIFIDVDSLKLMSDLGTILKNAYANRISVILICSAGDMSMVLERLPHIDINASLSVWMRDMPSLLRSSLTYYFIKEFNDLICVKKLGSMKMAIILMANKGWTFSLIARTLRISHKTLYRYTGGLVSYFNVKNINFLFYFLRARFPPSYFDSRFGDYSPRTPLMSFVAGKVIPKNPVRIAPHSTQP</sequence>
<evidence type="ECO:0000313" key="2">
    <source>
        <dbReference type="Proteomes" id="UP000094844"/>
    </source>
</evidence>
<evidence type="ECO:0000313" key="1">
    <source>
        <dbReference type="EMBL" id="SCM55009.1"/>
    </source>
</evidence>
<protein>
    <submittedName>
        <fullName evidence="1">Uncharacterized protein</fullName>
    </submittedName>
</protein>
<dbReference type="Proteomes" id="UP000094844">
    <property type="component" value="Unassembled WGS sequence"/>
</dbReference>
<organism evidence="1 2">
    <name type="scientific">Hafnia alvei</name>
    <dbReference type="NCBI Taxonomy" id="569"/>
    <lineage>
        <taxon>Bacteria</taxon>
        <taxon>Pseudomonadati</taxon>
        <taxon>Pseudomonadota</taxon>
        <taxon>Gammaproteobacteria</taxon>
        <taxon>Enterobacterales</taxon>
        <taxon>Hafniaceae</taxon>
        <taxon>Hafnia</taxon>
    </lineage>
</organism>
<dbReference type="RefSeq" id="WP_211095747.1">
    <property type="nucleotide sequence ID" value="NZ_WKFE01000068.1"/>
</dbReference>
<dbReference type="EMBL" id="FMIQ01000084">
    <property type="protein sequence ID" value="SCM55009.1"/>
    <property type="molecule type" value="Genomic_DNA"/>
</dbReference>
<reference evidence="1 2" key="1">
    <citation type="submission" date="2016-09" db="EMBL/GenBank/DDBJ databases">
        <authorList>
            <person name="Capua I."/>
            <person name="De Benedictis P."/>
            <person name="Joannis T."/>
            <person name="Lombin L.H."/>
            <person name="Cattoli G."/>
        </authorList>
    </citation>
    <scope>NUCLEOTIDE SEQUENCE [LARGE SCALE GENOMIC DNA]</scope>
    <source>
        <strain evidence="1 2">GB001</strain>
    </source>
</reference>